<proteinExistence type="predicted"/>
<organism evidence="1 2">
    <name type="scientific">Heracleum sosnowskyi</name>
    <dbReference type="NCBI Taxonomy" id="360622"/>
    <lineage>
        <taxon>Eukaryota</taxon>
        <taxon>Viridiplantae</taxon>
        <taxon>Streptophyta</taxon>
        <taxon>Embryophyta</taxon>
        <taxon>Tracheophyta</taxon>
        <taxon>Spermatophyta</taxon>
        <taxon>Magnoliopsida</taxon>
        <taxon>eudicotyledons</taxon>
        <taxon>Gunneridae</taxon>
        <taxon>Pentapetalae</taxon>
        <taxon>asterids</taxon>
        <taxon>campanulids</taxon>
        <taxon>Apiales</taxon>
        <taxon>Apiaceae</taxon>
        <taxon>Apioideae</taxon>
        <taxon>apioid superclade</taxon>
        <taxon>Tordylieae</taxon>
        <taxon>Tordyliinae</taxon>
        <taxon>Heracleum</taxon>
    </lineage>
</organism>
<dbReference type="EMBL" id="JAUIZM010000010">
    <property type="protein sequence ID" value="KAK1361441.1"/>
    <property type="molecule type" value="Genomic_DNA"/>
</dbReference>
<accession>A0AAD8M5F6</accession>
<protein>
    <submittedName>
        <fullName evidence="1">Uncharacterized protein</fullName>
    </submittedName>
</protein>
<reference evidence="1" key="2">
    <citation type="submission" date="2023-05" db="EMBL/GenBank/DDBJ databases">
        <authorList>
            <person name="Schelkunov M.I."/>
        </authorList>
    </citation>
    <scope>NUCLEOTIDE SEQUENCE</scope>
    <source>
        <strain evidence="1">Hsosn_3</strain>
        <tissue evidence="1">Leaf</tissue>
    </source>
</reference>
<gene>
    <name evidence="1" type="ORF">POM88_045915</name>
</gene>
<comment type="caution">
    <text evidence="1">The sequence shown here is derived from an EMBL/GenBank/DDBJ whole genome shotgun (WGS) entry which is preliminary data.</text>
</comment>
<keyword evidence="2" id="KW-1185">Reference proteome</keyword>
<evidence type="ECO:0000313" key="1">
    <source>
        <dbReference type="EMBL" id="KAK1361441.1"/>
    </source>
</evidence>
<name>A0AAD8M5F6_9APIA</name>
<dbReference type="AlphaFoldDB" id="A0AAD8M5F6"/>
<evidence type="ECO:0000313" key="2">
    <source>
        <dbReference type="Proteomes" id="UP001237642"/>
    </source>
</evidence>
<sequence length="109" mass="11528">MFFYQEKLCGHWIQSSARTMTLLYGLPNSRKVFSVSSYLHNDGGSDQIGGLSISIPNSDGGVVAVVELGGVLIAANLVHVIIGSFICSGLKTKSTANAGNTNRQIGDRV</sequence>
<dbReference type="Proteomes" id="UP001237642">
    <property type="component" value="Unassembled WGS sequence"/>
</dbReference>
<reference evidence="1" key="1">
    <citation type="submission" date="2023-02" db="EMBL/GenBank/DDBJ databases">
        <title>Genome of toxic invasive species Heracleum sosnowskyi carries increased number of genes despite the absence of recent whole-genome duplications.</title>
        <authorList>
            <person name="Schelkunov M."/>
            <person name="Shtratnikova V."/>
            <person name="Makarenko M."/>
            <person name="Klepikova A."/>
            <person name="Omelchenko D."/>
            <person name="Novikova G."/>
            <person name="Obukhova E."/>
            <person name="Bogdanov V."/>
            <person name="Penin A."/>
            <person name="Logacheva M."/>
        </authorList>
    </citation>
    <scope>NUCLEOTIDE SEQUENCE</scope>
    <source>
        <strain evidence="1">Hsosn_3</strain>
        <tissue evidence="1">Leaf</tissue>
    </source>
</reference>